<dbReference type="Gene3D" id="1.10.287.470">
    <property type="entry name" value="Helix hairpin bin"/>
    <property type="match status" value="1"/>
</dbReference>
<accession>A0A5P1R907</accession>
<keyword evidence="2" id="KW-0732">Signal</keyword>
<reference evidence="4 5" key="1">
    <citation type="journal article" date="2019" name="Biochem. Eng. J.">
        <title>Metabolic engineering of the marine bacteria Neptunomonas concharum for the production of acetoin and meso-2,3-butanediol from acetate.</title>
        <authorList>
            <person name="Li W."/>
            <person name="Pu N."/>
            <person name="Liu C.-X."/>
            <person name="Yuan Q.-P."/>
            <person name="Li Z.-J."/>
        </authorList>
    </citation>
    <scope>NUCLEOTIDE SEQUENCE [LARGE SCALE GENOMIC DNA]</scope>
    <source>
        <strain evidence="4 5">JCM17730</strain>
    </source>
</reference>
<protein>
    <submittedName>
        <fullName evidence="4">Efflux RND transporter periplasmic adaptor subunit</fullName>
    </submittedName>
</protein>
<dbReference type="KEGG" id="ncu:F0U83_05000"/>
<dbReference type="RefSeq" id="WP_138988820.1">
    <property type="nucleotide sequence ID" value="NZ_CP043869.1"/>
</dbReference>
<evidence type="ECO:0000256" key="1">
    <source>
        <dbReference type="ARBA" id="ARBA00009477"/>
    </source>
</evidence>
<dbReference type="Gene3D" id="2.40.50.100">
    <property type="match status" value="1"/>
</dbReference>
<feature type="signal peptide" evidence="2">
    <location>
        <begin position="1"/>
        <end position="19"/>
    </location>
</feature>
<evidence type="ECO:0000256" key="2">
    <source>
        <dbReference type="SAM" id="SignalP"/>
    </source>
</evidence>
<dbReference type="InterPro" id="IPR006143">
    <property type="entry name" value="RND_pump_MFP"/>
</dbReference>
<dbReference type="Pfam" id="PF25917">
    <property type="entry name" value="BSH_RND"/>
    <property type="match status" value="1"/>
</dbReference>
<dbReference type="AlphaFoldDB" id="A0A5P1R907"/>
<feature type="domain" description="Multidrug resistance protein MdtA-like barrel-sandwich hybrid" evidence="3">
    <location>
        <begin position="67"/>
        <end position="180"/>
    </location>
</feature>
<dbReference type="EMBL" id="CP043869">
    <property type="protein sequence ID" value="QEQ96114.1"/>
    <property type="molecule type" value="Genomic_DNA"/>
</dbReference>
<evidence type="ECO:0000313" key="4">
    <source>
        <dbReference type="EMBL" id="QEQ96114.1"/>
    </source>
</evidence>
<organism evidence="4 5">
    <name type="scientific">Neptunomonas concharum</name>
    <dbReference type="NCBI Taxonomy" id="1031538"/>
    <lineage>
        <taxon>Bacteria</taxon>
        <taxon>Pseudomonadati</taxon>
        <taxon>Pseudomonadota</taxon>
        <taxon>Gammaproteobacteria</taxon>
        <taxon>Oceanospirillales</taxon>
        <taxon>Oceanospirillaceae</taxon>
        <taxon>Neptunomonas</taxon>
    </lineage>
</organism>
<proteinExistence type="inferred from homology"/>
<dbReference type="PANTHER" id="PTHR30469:SF20">
    <property type="entry name" value="EFFLUX RND TRANSPORTER PERIPLASMIC ADAPTOR SUBUNIT"/>
    <property type="match status" value="1"/>
</dbReference>
<dbReference type="GO" id="GO:0015562">
    <property type="term" value="F:efflux transmembrane transporter activity"/>
    <property type="evidence" value="ECO:0007669"/>
    <property type="project" value="TreeGrafter"/>
</dbReference>
<dbReference type="SUPFAM" id="SSF111369">
    <property type="entry name" value="HlyD-like secretion proteins"/>
    <property type="match status" value="1"/>
</dbReference>
<dbReference type="OrthoDB" id="1185083at2"/>
<dbReference type="Gene3D" id="2.40.420.20">
    <property type="match status" value="1"/>
</dbReference>
<dbReference type="InterPro" id="IPR058625">
    <property type="entry name" value="MdtA-like_BSH"/>
</dbReference>
<name>A0A5P1R907_9GAMM</name>
<sequence>MKKALFLVLLVVSTGFLSGCDQPVEPAAVDAEVIRPAQIDLAISVAPTTRRTLPATIEASRHSALAFRVSGQLQALPVKAGDIVKEGALLAQLDQTDFKTVVDDRQARYQLAKVQYDQIKALIAKQYASQTRLDEASANLKAARAALSAAQDNLRYSRLIAPFDGVIAKVDIENFQAVQAQAPIIELQGQESVDIRFSIPETLLTHINPDIDASSICGVVRFDSQPDSEFNACYKKHDSVPDPLTRTYRVVFSMSREAKFPIFPGMSASIEVDMGNFLLAEGISGAVSVPIESVFETQGKSFVWRVTDQMQATRTEITLLKIMEDRAIIKGLDDATPIISAGVAYVKEGQKVRAINKERGL</sequence>
<feature type="chain" id="PRO_5025032572" evidence="2">
    <location>
        <begin position="20"/>
        <end position="361"/>
    </location>
</feature>
<dbReference type="NCBIfam" id="TIGR01730">
    <property type="entry name" value="RND_mfp"/>
    <property type="match status" value="1"/>
</dbReference>
<keyword evidence="5" id="KW-1185">Reference proteome</keyword>
<evidence type="ECO:0000259" key="3">
    <source>
        <dbReference type="Pfam" id="PF25917"/>
    </source>
</evidence>
<dbReference type="Proteomes" id="UP000324760">
    <property type="component" value="Chromosome"/>
</dbReference>
<evidence type="ECO:0000313" key="5">
    <source>
        <dbReference type="Proteomes" id="UP000324760"/>
    </source>
</evidence>
<dbReference type="GO" id="GO:1990281">
    <property type="term" value="C:efflux pump complex"/>
    <property type="evidence" value="ECO:0007669"/>
    <property type="project" value="TreeGrafter"/>
</dbReference>
<dbReference type="PANTHER" id="PTHR30469">
    <property type="entry name" value="MULTIDRUG RESISTANCE PROTEIN MDTA"/>
    <property type="match status" value="1"/>
</dbReference>
<comment type="similarity">
    <text evidence="1">Belongs to the membrane fusion protein (MFP) (TC 8.A.1) family.</text>
</comment>
<dbReference type="Gene3D" id="2.40.30.170">
    <property type="match status" value="1"/>
</dbReference>
<gene>
    <name evidence="4" type="ORF">F0U83_05000</name>
</gene>
<dbReference type="PROSITE" id="PS51257">
    <property type="entry name" value="PROKAR_LIPOPROTEIN"/>
    <property type="match status" value="1"/>
</dbReference>